<keyword evidence="4 7" id="KW-0812">Transmembrane</keyword>
<keyword evidence="10" id="KW-1185">Reference proteome</keyword>
<evidence type="ECO:0000256" key="3">
    <source>
        <dbReference type="ARBA" id="ARBA00022475"/>
    </source>
</evidence>
<dbReference type="Gene3D" id="1.10.3730.20">
    <property type="match status" value="1"/>
</dbReference>
<dbReference type="GO" id="GO:0005886">
    <property type="term" value="C:plasma membrane"/>
    <property type="evidence" value="ECO:0007669"/>
    <property type="project" value="UniProtKB-SubCell"/>
</dbReference>
<evidence type="ECO:0000256" key="8">
    <source>
        <dbReference type="SAM" id="Phobius"/>
    </source>
</evidence>
<sequence length="109" mass="11330">MKSYIFLALAIASELFGTSMLKASEGFSKPFPAIGVIIGFGSAFFFLSMSLKVIPLSVAYAIWSGVGTAATVVIGVLVWKEKISPASLAGIALIIAGVILLNLKSPGHK</sequence>
<keyword evidence="3" id="KW-1003">Cell membrane</keyword>
<evidence type="ECO:0000256" key="5">
    <source>
        <dbReference type="ARBA" id="ARBA00022989"/>
    </source>
</evidence>
<keyword evidence="2" id="KW-0813">Transport</keyword>
<dbReference type="RefSeq" id="WP_121682058.1">
    <property type="nucleotide sequence ID" value="NZ_RCVZ01000015.1"/>
</dbReference>
<feature type="transmembrane region" description="Helical" evidence="8">
    <location>
        <begin position="58"/>
        <end position="79"/>
    </location>
</feature>
<feature type="transmembrane region" description="Helical" evidence="8">
    <location>
        <begin position="85"/>
        <end position="103"/>
    </location>
</feature>
<dbReference type="InterPro" id="IPR037185">
    <property type="entry name" value="EmrE-like"/>
</dbReference>
<feature type="transmembrane region" description="Helical" evidence="8">
    <location>
        <begin position="33"/>
        <end position="51"/>
    </location>
</feature>
<dbReference type="SUPFAM" id="SSF103481">
    <property type="entry name" value="Multidrug resistance efflux transporter EmrE"/>
    <property type="match status" value="1"/>
</dbReference>
<dbReference type="OrthoDB" id="21828at2"/>
<name>A0A3L7JRB3_9BACI</name>
<proteinExistence type="inferred from homology"/>
<evidence type="ECO:0000256" key="7">
    <source>
        <dbReference type="RuleBase" id="RU003942"/>
    </source>
</evidence>
<comment type="similarity">
    <text evidence="7">Belongs to the drug/metabolite transporter (DMT) superfamily. Small multidrug resistance (SMR) (TC 2.A.7.1) family.</text>
</comment>
<dbReference type="Pfam" id="PF00893">
    <property type="entry name" value="Multi_Drug_Res"/>
    <property type="match status" value="1"/>
</dbReference>
<evidence type="ECO:0000256" key="6">
    <source>
        <dbReference type="ARBA" id="ARBA00023136"/>
    </source>
</evidence>
<dbReference type="FunFam" id="1.10.3730.20:FF:000001">
    <property type="entry name" value="Quaternary ammonium compound resistance transporter SugE"/>
    <property type="match status" value="1"/>
</dbReference>
<evidence type="ECO:0000313" key="10">
    <source>
        <dbReference type="Proteomes" id="UP000276770"/>
    </source>
</evidence>
<dbReference type="AlphaFoldDB" id="A0A3L7JRB3"/>
<dbReference type="PANTHER" id="PTHR30561">
    <property type="entry name" value="SMR FAMILY PROTON-DEPENDENT DRUG EFFLUX TRANSPORTER SUGE"/>
    <property type="match status" value="1"/>
</dbReference>
<dbReference type="InterPro" id="IPR000390">
    <property type="entry name" value="Small_drug/metabolite_transptr"/>
</dbReference>
<keyword evidence="5 8" id="KW-1133">Transmembrane helix</keyword>
<comment type="caution">
    <text evidence="9">The sequence shown here is derived from an EMBL/GenBank/DDBJ whole genome shotgun (WGS) entry which is preliminary data.</text>
</comment>
<evidence type="ECO:0000256" key="4">
    <source>
        <dbReference type="ARBA" id="ARBA00022692"/>
    </source>
</evidence>
<dbReference type="Proteomes" id="UP000276770">
    <property type="component" value="Unassembled WGS sequence"/>
</dbReference>
<evidence type="ECO:0000256" key="1">
    <source>
        <dbReference type="ARBA" id="ARBA00004651"/>
    </source>
</evidence>
<dbReference type="EMBL" id="RCVZ01000015">
    <property type="protein sequence ID" value="RLQ93368.1"/>
    <property type="molecule type" value="Genomic_DNA"/>
</dbReference>
<organism evidence="9 10">
    <name type="scientific">Falsibacillus albus</name>
    <dbReference type="NCBI Taxonomy" id="2478915"/>
    <lineage>
        <taxon>Bacteria</taxon>
        <taxon>Bacillati</taxon>
        <taxon>Bacillota</taxon>
        <taxon>Bacilli</taxon>
        <taxon>Bacillales</taxon>
        <taxon>Bacillaceae</taxon>
        <taxon>Falsibacillus</taxon>
    </lineage>
</organism>
<accession>A0A3L7JRB3</accession>
<gene>
    <name evidence="9" type="ORF">D9X91_18065</name>
</gene>
<dbReference type="GO" id="GO:0022857">
    <property type="term" value="F:transmembrane transporter activity"/>
    <property type="evidence" value="ECO:0007669"/>
    <property type="project" value="InterPro"/>
</dbReference>
<dbReference type="InterPro" id="IPR045324">
    <property type="entry name" value="Small_multidrug_res"/>
</dbReference>
<evidence type="ECO:0000313" key="9">
    <source>
        <dbReference type="EMBL" id="RLQ93368.1"/>
    </source>
</evidence>
<protein>
    <submittedName>
        <fullName evidence="9">QacE family quaternary ammonium compound efflux SMR transporter</fullName>
    </submittedName>
</protein>
<keyword evidence="6 8" id="KW-0472">Membrane</keyword>
<dbReference type="PANTHER" id="PTHR30561:SF1">
    <property type="entry name" value="MULTIDRUG TRANSPORTER EMRE"/>
    <property type="match status" value="1"/>
</dbReference>
<evidence type="ECO:0000256" key="2">
    <source>
        <dbReference type="ARBA" id="ARBA00022448"/>
    </source>
</evidence>
<comment type="subcellular location">
    <subcellularLocation>
        <location evidence="1 7">Cell membrane</location>
        <topology evidence="1 7">Multi-pass membrane protein</topology>
    </subcellularLocation>
</comment>
<reference evidence="9 10" key="1">
    <citation type="submission" date="2018-10" db="EMBL/GenBank/DDBJ databases">
        <title>Falsibacillus sp. genome draft.</title>
        <authorList>
            <person name="Shi S."/>
        </authorList>
    </citation>
    <scope>NUCLEOTIDE SEQUENCE [LARGE SCALE GENOMIC DNA]</scope>
    <source>
        <strain evidence="9 10">GY 10110</strain>
    </source>
</reference>